<dbReference type="eggNOG" id="COG0644">
    <property type="taxonomic scope" value="Bacteria"/>
</dbReference>
<dbReference type="Pfam" id="PF01494">
    <property type="entry name" value="FAD_binding_3"/>
    <property type="match status" value="1"/>
</dbReference>
<feature type="domain" description="FAD-binding" evidence="1">
    <location>
        <begin position="3"/>
        <end position="315"/>
    </location>
</feature>
<accession>L8JP34</accession>
<dbReference type="EMBL" id="AMZN01000050">
    <property type="protein sequence ID" value="ELR70716.1"/>
    <property type="molecule type" value="Genomic_DNA"/>
</dbReference>
<dbReference type="InterPro" id="IPR050407">
    <property type="entry name" value="Geranylgeranyl_reductase"/>
</dbReference>
<reference evidence="2 3" key="1">
    <citation type="submission" date="2012-12" db="EMBL/GenBank/DDBJ databases">
        <title>Genome assembly of Fulvivirga imtechensis AK7.</title>
        <authorList>
            <person name="Nupur N."/>
            <person name="Khatri I."/>
            <person name="Kumar R."/>
            <person name="Subramanian S."/>
            <person name="Pinnaka A."/>
        </authorList>
    </citation>
    <scope>NUCLEOTIDE SEQUENCE [LARGE SCALE GENOMIC DNA]</scope>
    <source>
        <strain evidence="2 3">AK7</strain>
    </source>
</reference>
<dbReference type="InterPro" id="IPR002938">
    <property type="entry name" value="FAD-bd"/>
</dbReference>
<dbReference type="GO" id="GO:0071949">
    <property type="term" value="F:FAD binding"/>
    <property type="evidence" value="ECO:0007669"/>
    <property type="project" value="InterPro"/>
</dbReference>
<dbReference type="RefSeq" id="WP_009580861.1">
    <property type="nucleotide sequence ID" value="NZ_AMZN01000050.1"/>
</dbReference>
<sequence>MRKVIIIGGGLAGLIAAICLRRHKIDVLLIEKKVYPFQRVCGEYISNEVRNFLEHLDIYPHRHVPSQINRLQLSSVNGKSAFLALQLGGFGISRFTFDHFLYEKAVETGVDFMLNTQVADVKFSQDLFTVATDSGETLQSTVVIGAFGKRSKLDKSLNRPFFKRKSPYLGVKYHVEYGSHAHDLIALHNFNNGYCGINKIEDGKYNLCYLSARSNLNNNRKISEMEQNVLCRNPELEKIFSSAKFLFDKPEVINEISFETKKPVEQHILMCGDAAGMITPLCGNGMAMGIHSAKILCEEIVPYLNSHNSRFLLEQNYVRRWNTLFKNRLWSGRQIQRLFGSELVSNFAVEVARRSKPISNFLVRQTHGKPF</sequence>
<dbReference type="AlphaFoldDB" id="L8JP34"/>
<gene>
    <name evidence="2" type="ORF">C900_03489</name>
</gene>
<dbReference type="PANTHER" id="PTHR42685">
    <property type="entry name" value="GERANYLGERANYL DIPHOSPHATE REDUCTASE"/>
    <property type="match status" value="1"/>
</dbReference>
<dbReference type="PRINTS" id="PR00420">
    <property type="entry name" value="RNGMNOXGNASE"/>
</dbReference>
<organism evidence="2 3">
    <name type="scientific">Fulvivirga imtechensis AK7</name>
    <dbReference type="NCBI Taxonomy" id="1237149"/>
    <lineage>
        <taxon>Bacteria</taxon>
        <taxon>Pseudomonadati</taxon>
        <taxon>Bacteroidota</taxon>
        <taxon>Cytophagia</taxon>
        <taxon>Cytophagales</taxon>
        <taxon>Fulvivirgaceae</taxon>
        <taxon>Fulvivirga</taxon>
    </lineage>
</organism>
<proteinExistence type="predicted"/>
<dbReference type="Gene3D" id="3.50.50.60">
    <property type="entry name" value="FAD/NAD(P)-binding domain"/>
    <property type="match status" value="1"/>
</dbReference>
<evidence type="ECO:0000313" key="3">
    <source>
        <dbReference type="Proteomes" id="UP000011135"/>
    </source>
</evidence>
<dbReference type="STRING" id="1237149.C900_03489"/>
<dbReference type="SUPFAM" id="SSF51905">
    <property type="entry name" value="FAD/NAD(P)-binding domain"/>
    <property type="match status" value="1"/>
</dbReference>
<protein>
    <submittedName>
        <fullName evidence="2">Putative alkylhalidase</fullName>
    </submittedName>
</protein>
<name>L8JP34_9BACT</name>
<evidence type="ECO:0000313" key="2">
    <source>
        <dbReference type="EMBL" id="ELR70716.1"/>
    </source>
</evidence>
<keyword evidence="3" id="KW-1185">Reference proteome</keyword>
<dbReference type="PANTHER" id="PTHR42685:SF22">
    <property type="entry name" value="CONDITIONED MEDIUM FACTOR RECEPTOR 1"/>
    <property type="match status" value="1"/>
</dbReference>
<dbReference type="InterPro" id="IPR036188">
    <property type="entry name" value="FAD/NAD-bd_sf"/>
</dbReference>
<comment type="caution">
    <text evidence="2">The sequence shown here is derived from an EMBL/GenBank/DDBJ whole genome shotgun (WGS) entry which is preliminary data.</text>
</comment>
<dbReference type="PATRIC" id="fig|1237149.3.peg.3250"/>
<dbReference type="OrthoDB" id="1142316at2"/>
<dbReference type="Proteomes" id="UP000011135">
    <property type="component" value="Unassembled WGS sequence"/>
</dbReference>
<evidence type="ECO:0000259" key="1">
    <source>
        <dbReference type="Pfam" id="PF01494"/>
    </source>
</evidence>